<accession>A0A679J900</accession>
<name>A0A679J900_VARPD</name>
<dbReference type="AlphaFoldDB" id="A0A679J900"/>
<evidence type="ECO:0000313" key="2">
    <source>
        <dbReference type="EMBL" id="CAA2106183.1"/>
    </source>
</evidence>
<keyword evidence="1" id="KW-1133">Transmembrane helix</keyword>
<organism evidence="2">
    <name type="scientific">Variovorax paradoxus</name>
    <dbReference type="NCBI Taxonomy" id="34073"/>
    <lineage>
        <taxon>Bacteria</taxon>
        <taxon>Pseudomonadati</taxon>
        <taxon>Pseudomonadota</taxon>
        <taxon>Betaproteobacteria</taxon>
        <taxon>Burkholderiales</taxon>
        <taxon>Comamonadaceae</taxon>
        <taxon>Variovorax</taxon>
    </lineage>
</organism>
<gene>
    <name evidence="2" type="ORF">VVAX_03622</name>
</gene>
<reference evidence="2" key="1">
    <citation type="submission" date="2019-12" db="EMBL/GenBank/DDBJ databases">
        <authorList>
            <person name="Cremers G."/>
        </authorList>
    </citation>
    <scope>NUCLEOTIDE SEQUENCE</scope>
    <source>
        <strain evidence="2">Vvax</strain>
    </source>
</reference>
<proteinExistence type="predicted"/>
<keyword evidence="1" id="KW-0812">Transmembrane</keyword>
<dbReference type="RefSeq" id="WP_339091199.1">
    <property type="nucleotide sequence ID" value="NZ_LR743507.1"/>
</dbReference>
<sequence length="40" mass="4114">MKAPRPSELWLAHLASVGAMAVLLCGLAALAAAVVRRLVS</sequence>
<protein>
    <submittedName>
        <fullName evidence="2">Uncharacterized protein</fullName>
    </submittedName>
</protein>
<keyword evidence="1" id="KW-0472">Membrane</keyword>
<dbReference type="EMBL" id="LR743507">
    <property type="protein sequence ID" value="CAA2106183.1"/>
    <property type="molecule type" value="Genomic_DNA"/>
</dbReference>
<feature type="transmembrane region" description="Helical" evidence="1">
    <location>
        <begin position="12"/>
        <end position="35"/>
    </location>
</feature>
<evidence type="ECO:0000256" key="1">
    <source>
        <dbReference type="SAM" id="Phobius"/>
    </source>
</evidence>